<evidence type="ECO:0000313" key="4">
    <source>
        <dbReference type="Proteomes" id="UP000004344"/>
    </source>
</evidence>
<dbReference type="InterPro" id="IPR001789">
    <property type="entry name" value="Sig_transdc_resp-reg_receiver"/>
</dbReference>
<dbReference type="SUPFAM" id="SSF52172">
    <property type="entry name" value="CheY-like"/>
    <property type="match status" value="1"/>
</dbReference>
<dbReference type="EMBL" id="AGIZ01000007">
    <property type="protein sequence ID" value="EHC12918.1"/>
    <property type="molecule type" value="Genomic_DNA"/>
</dbReference>
<sequence>MSKETDERYQTIANHQVLLLLDLNLPGTDGRELLEQIKQDQNLKDIPVIVFTTSANPRDIEIYYRNNVASYILKPIDINKLKQTLQNFLAYCLDIVVLPDNIGR</sequence>
<feature type="domain" description="Response regulatory" evidence="2">
    <location>
        <begin position="1"/>
        <end position="89"/>
    </location>
</feature>
<dbReference type="PROSITE" id="PS50110">
    <property type="entry name" value="RESPONSE_REGULATORY"/>
    <property type="match status" value="1"/>
</dbReference>
<evidence type="ECO:0000313" key="3">
    <source>
        <dbReference type="EMBL" id="EHC12918.1"/>
    </source>
</evidence>
<accession>G6FUI8</accession>
<keyword evidence="4" id="KW-1185">Reference proteome</keyword>
<reference evidence="3 4" key="1">
    <citation type="submission" date="2011-09" db="EMBL/GenBank/DDBJ databases">
        <title>The draft genome of Fischerella sp. JSC-11.</title>
        <authorList>
            <consortium name="US DOE Joint Genome Institute (JGI-PGF)"/>
            <person name="Lucas S."/>
            <person name="Han J."/>
            <person name="Lapidus A."/>
            <person name="Cheng J.-F."/>
            <person name="Goodwin L."/>
            <person name="Pitluck S."/>
            <person name="Peters L."/>
            <person name="Land M.L."/>
            <person name="Hauser L."/>
            <person name="Sarkisova S."/>
            <person name="Bryant D.A."/>
            <person name="Brown I."/>
            <person name="Woyke T.J."/>
        </authorList>
    </citation>
    <scope>NUCLEOTIDE SEQUENCE [LARGE SCALE GENOMIC DNA]</scope>
    <source>
        <strain evidence="3 4">JSC-11</strain>
    </source>
</reference>
<proteinExistence type="predicted"/>
<dbReference type="Pfam" id="PF00072">
    <property type="entry name" value="Response_reg"/>
    <property type="match status" value="1"/>
</dbReference>
<comment type="caution">
    <text evidence="3">The sequence shown here is derived from an EMBL/GenBank/DDBJ whole genome shotgun (WGS) entry which is preliminary data.</text>
</comment>
<name>G6FUI8_9CYAN</name>
<dbReference type="PATRIC" id="fig|741277.3.peg.2081"/>
<dbReference type="Proteomes" id="UP000004344">
    <property type="component" value="Unassembled WGS sequence"/>
</dbReference>
<dbReference type="GO" id="GO:0000160">
    <property type="term" value="P:phosphorelay signal transduction system"/>
    <property type="evidence" value="ECO:0007669"/>
    <property type="project" value="InterPro"/>
</dbReference>
<organism evidence="3 4">
    <name type="scientific">Fischerella thermalis JSC-11</name>
    <dbReference type="NCBI Taxonomy" id="741277"/>
    <lineage>
        <taxon>Bacteria</taxon>
        <taxon>Bacillati</taxon>
        <taxon>Cyanobacteriota</taxon>
        <taxon>Cyanophyceae</taxon>
        <taxon>Nostocales</taxon>
        <taxon>Hapalosiphonaceae</taxon>
        <taxon>Fischerella</taxon>
    </lineage>
</organism>
<gene>
    <name evidence="3" type="ORF">FJSC11DRAFT_2535</name>
</gene>
<dbReference type="InterPro" id="IPR052893">
    <property type="entry name" value="TCS_response_regulator"/>
</dbReference>
<dbReference type="Gene3D" id="3.40.50.2300">
    <property type="match status" value="1"/>
</dbReference>
<evidence type="ECO:0000259" key="2">
    <source>
        <dbReference type="PROSITE" id="PS50110"/>
    </source>
</evidence>
<dbReference type="AlphaFoldDB" id="G6FUI8"/>
<keyword evidence="1" id="KW-0597">Phosphoprotein</keyword>
<protein>
    <submittedName>
        <fullName evidence="3">Response regulator receiver</fullName>
    </submittedName>
</protein>
<dbReference type="PANTHER" id="PTHR44520">
    <property type="entry name" value="RESPONSE REGULATOR RCP1-RELATED"/>
    <property type="match status" value="1"/>
</dbReference>
<dbReference type="InterPro" id="IPR011006">
    <property type="entry name" value="CheY-like_superfamily"/>
</dbReference>
<evidence type="ECO:0000256" key="1">
    <source>
        <dbReference type="PROSITE-ProRule" id="PRU00169"/>
    </source>
</evidence>
<dbReference type="PANTHER" id="PTHR44520:SF2">
    <property type="entry name" value="RESPONSE REGULATOR RCP1"/>
    <property type="match status" value="1"/>
</dbReference>
<feature type="modified residue" description="4-aspartylphosphate" evidence="1">
    <location>
        <position position="22"/>
    </location>
</feature>